<dbReference type="RefSeq" id="WP_378119892.1">
    <property type="nucleotide sequence ID" value="NZ_JBHRTF010000004.1"/>
</dbReference>
<keyword evidence="1" id="KW-0472">Membrane</keyword>
<reference evidence="3" key="1">
    <citation type="journal article" date="2019" name="Int. J. Syst. Evol. Microbiol.">
        <title>The Global Catalogue of Microorganisms (GCM) 10K type strain sequencing project: providing services to taxonomists for standard genome sequencing and annotation.</title>
        <authorList>
            <consortium name="The Broad Institute Genomics Platform"/>
            <consortium name="The Broad Institute Genome Sequencing Center for Infectious Disease"/>
            <person name="Wu L."/>
            <person name="Ma J."/>
        </authorList>
    </citation>
    <scope>NUCLEOTIDE SEQUENCE [LARGE SCALE GENOMIC DNA]</scope>
    <source>
        <strain evidence="3">KCTC 52237</strain>
    </source>
</reference>
<feature type="transmembrane region" description="Helical" evidence="1">
    <location>
        <begin position="12"/>
        <end position="31"/>
    </location>
</feature>
<feature type="transmembrane region" description="Helical" evidence="1">
    <location>
        <begin position="38"/>
        <end position="55"/>
    </location>
</feature>
<feature type="transmembrane region" description="Helical" evidence="1">
    <location>
        <begin position="119"/>
        <end position="139"/>
    </location>
</feature>
<dbReference type="EMBL" id="JBHRTF010000004">
    <property type="protein sequence ID" value="MFC3116546.1"/>
    <property type="molecule type" value="Genomic_DNA"/>
</dbReference>
<keyword evidence="1" id="KW-1133">Transmembrane helix</keyword>
<proteinExistence type="predicted"/>
<keyword evidence="3" id="KW-1185">Reference proteome</keyword>
<sequence>MSMFLSSIDPLGSLLGLCLLLLGIGLLHAAWRRPQRHWPLISAGWLSIALAYWPWMKAAGFDKGAALASLLPGLLALLVIIFRTDWRSHTKAPVAARAAAKAVITSSWQRLALSLTQRILVVGLLSLSAAIGIGLAVYALLDASLVNRVISAALVVLLVWPALMVWSQSRVSLLKPALWFVGISLGGWLFTPAIF</sequence>
<gene>
    <name evidence="2" type="ORF">ACFODX_13320</name>
</gene>
<comment type="caution">
    <text evidence="2">The sequence shown here is derived from an EMBL/GenBank/DDBJ whole genome shotgun (WGS) entry which is preliminary data.</text>
</comment>
<protein>
    <submittedName>
        <fullName evidence="2">Uncharacterized protein</fullName>
    </submittedName>
</protein>
<evidence type="ECO:0000313" key="2">
    <source>
        <dbReference type="EMBL" id="MFC3116546.1"/>
    </source>
</evidence>
<organism evidence="2 3">
    <name type="scientific">Cellvibrio fontiphilus</name>
    <dbReference type="NCBI Taxonomy" id="1815559"/>
    <lineage>
        <taxon>Bacteria</taxon>
        <taxon>Pseudomonadati</taxon>
        <taxon>Pseudomonadota</taxon>
        <taxon>Gammaproteobacteria</taxon>
        <taxon>Cellvibrionales</taxon>
        <taxon>Cellvibrionaceae</taxon>
        <taxon>Cellvibrio</taxon>
    </lineage>
</organism>
<feature type="transmembrane region" description="Helical" evidence="1">
    <location>
        <begin position="177"/>
        <end position="194"/>
    </location>
</feature>
<accession>A0ABV7FFZ0</accession>
<keyword evidence="1" id="KW-0812">Transmembrane</keyword>
<evidence type="ECO:0000313" key="3">
    <source>
        <dbReference type="Proteomes" id="UP001595555"/>
    </source>
</evidence>
<name>A0ABV7FFZ0_9GAMM</name>
<evidence type="ECO:0000256" key="1">
    <source>
        <dbReference type="SAM" id="Phobius"/>
    </source>
</evidence>
<feature type="transmembrane region" description="Helical" evidence="1">
    <location>
        <begin position="145"/>
        <end position="165"/>
    </location>
</feature>
<dbReference type="Proteomes" id="UP001595555">
    <property type="component" value="Unassembled WGS sequence"/>
</dbReference>
<feature type="transmembrane region" description="Helical" evidence="1">
    <location>
        <begin position="61"/>
        <end position="82"/>
    </location>
</feature>